<reference evidence="2" key="2">
    <citation type="journal article" date="2013" name="Nat. Commun.">
        <title>Genome of the Chinese tree shrew.</title>
        <authorList>
            <person name="Fan Y."/>
            <person name="Huang Z.Y."/>
            <person name="Cao C.C."/>
            <person name="Chen C.S."/>
            <person name="Chen Y.X."/>
            <person name="Fan D.D."/>
            <person name="He J."/>
            <person name="Hou H.L."/>
            <person name="Hu L."/>
            <person name="Hu X.T."/>
            <person name="Jiang X.T."/>
            <person name="Lai R."/>
            <person name="Lang Y.S."/>
            <person name="Liang B."/>
            <person name="Liao S.G."/>
            <person name="Mu D."/>
            <person name="Ma Y.Y."/>
            <person name="Niu Y.Y."/>
            <person name="Sun X.Q."/>
            <person name="Xia J.Q."/>
            <person name="Xiao J."/>
            <person name="Xiong Z.Q."/>
            <person name="Xu L."/>
            <person name="Yang L."/>
            <person name="Zhang Y."/>
            <person name="Zhao W."/>
            <person name="Zhao X.D."/>
            <person name="Zheng Y.T."/>
            <person name="Zhou J.M."/>
            <person name="Zhu Y.B."/>
            <person name="Zhang G.J."/>
            <person name="Wang J."/>
            <person name="Yao Y.G."/>
        </authorList>
    </citation>
    <scope>NUCLEOTIDE SEQUENCE [LARGE SCALE GENOMIC DNA]</scope>
</reference>
<dbReference type="EMBL" id="KB320702">
    <property type="protein sequence ID" value="ELW65086.1"/>
    <property type="molecule type" value="Genomic_DNA"/>
</dbReference>
<evidence type="ECO:0000313" key="1">
    <source>
        <dbReference type="EMBL" id="ELW65086.1"/>
    </source>
</evidence>
<reference evidence="2" key="1">
    <citation type="submission" date="2012-07" db="EMBL/GenBank/DDBJ databases">
        <title>Genome of the Chinese tree shrew, a rising model animal genetically related to primates.</title>
        <authorList>
            <person name="Zhang G."/>
            <person name="Fan Y."/>
            <person name="Yao Y."/>
            <person name="Huang Z."/>
        </authorList>
    </citation>
    <scope>NUCLEOTIDE SEQUENCE [LARGE SCALE GENOMIC DNA]</scope>
</reference>
<gene>
    <name evidence="1" type="ORF">TREES_T100019395</name>
</gene>
<evidence type="ECO:0000313" key="2">
    <source>
        <dbReference type="Proteomes" id="UP000011518"/>
    </source>
</evidence>
<dbReference type="InParanoid" id="L9KQN9"/>
<proteinExistence type="predicted"/>
<dbReference type="Proteomes" id="UP000011518">
    <property type="component" value="Unassembled WGS sequence"/>
</dbReference>
<dbReference type="AlphaFoldDB" id="L9KQN9"/>
<keyword evidence="2" id="KW-1185">Reference proteome</keyword>
<organism evidence="1 2">
    <name type="scientific">Tupaia chinensis</name>
    <name type="common">Chinese tree shrew</name>
    <name type="synonym">Tupaia belangeri chinensis</name>
    <dbReference type="NCBI Taxonomy" id="246437"/>
    <lineage>
        <taxon>Eukaryota</taxon>
        <taxon>Metazoa</taxon>
        <taxon>Chordata</taxon>
        <taxon>Craniata</taxon>
        <taxon>Vertebrata</taxon>
        <taxon>Euteleostomi</taxon>
        <taxon>Mammalia</taxon>
        <taxon>Eutheria</taxon>
        <taxon>Euarchontoglires</taxon>
        <taxon>Scandentia</taxon>
        <taxon>Tupaiidae</taxon>
        <taxon>Tupaia</taxon>
    </lineage>
</organism>
<name>L9KQN9_TUPCH</name>
<accession>L9KQN9</accession>
<protein>
    <submittedName>
        <fullName evidence="1">Uncharacterized protein</fullName>
    </submittedName>
</protein>
<sequence>MHLSQVPVAGIEANIPVTYGIGSQRRDEGTGCQFIGQSPVHSVLAAAKPTPLCRPGPRSIAVQVSVGCGWDLPLLVGTGPHPR</sequence>